<evidence type="ECO:0000313" key="6">
    <source>
        <dbReference type="Proteomes" id="UP001637990"/>
    </source>
</evidence>
<sequence>MPAERPIGVRRTAHTRSGEPASGPGLIACLALALVGCMVLMFAPWKQREMSALVGLHPQPHARRCDVGASAATATTAAATAGKNDAADESNLPSWRQLMRALQAWLHTDCH</sequence>
<dbReference type="AlphaFoldDB" id="A0A2S7CFX7"/>
<reference evidence="4 5" key="1">
    <citation type="submission" date="2016-08" db="EMBL/GenBank/DDBJ databases">
        <authorList>
            <person name="Seilhamer J.J."/>
        </authorList>
    </citation>
    <scope>NUCLEOTIDE SEQUENCE [LARGE SCALE GENOMIC DNA]</scope>
    <source>
        <strain evidence="4 5">CFBP4690</strain>
    </source>
</reference>
<proteinExistence type="predicted"/>
<keyword evidence="2" id="KW-0812">Transmembrane</keyword>
<gene>
    <name evidence="3" type="ORF">ACI6Q5_18930</name>
    <name evidence="4" type="ORF">XcodCFBP4690_17805</name>
</gene>
<protein>
    <submittedName>
        <fullName evidence="4">Uncharacterized protein</fullName>
    </submittedName>
</protein>
<name>A0A2S7CFX7_9XANT</name>
<dbReference type="Proteomes" id="UP000237872">
    <property type="component" value="Unassembled WGS sequence"/>
</dbReference>
<dbReference type="EMBL" id="JBJGBS010000136">
    <property type="protein sequence ID" value="MFO3706990.1"/>
    <property type="molecule type" value="Genomic_DNA"/>
</dbReference>
<keyword evidence="2" id="KW-0472">Membrane</keyword>
<feature type="region of interest" description="Disordered" evidence="1">
    <location>
        <begin position="1"/>
        <end position="21"/>
    </location>
</feature>
<evidence type="ECO:0000256" key="1">
    <source>
        <dbReference type="SAM" id="MobiDB-lite"/>
    </source>
</evidence>
<evidence type="ECO:0000313" key="4">
    <source>
        <dbReference type="EMBL" id="PPU60479.1"/>
    </source>
</evidence>
<dbReference type="RefSeq" id="WP_104543033.1">
    <property type="nucleotide sequence ID" value="NZ_JBJGBS010000136.1"/>
</dbReference>
<accession>A0A2S7CFX7</accession>
<organism evidence="4 5">
    <name type="scientific">Xanthomonas codiaei</name>
    <dbReference type="NCBI Taxonomy" id="56463"/>
    <lineage>
        <taxon>Bacteria</taxon>
        <taxon>Pseudomonadati</taxon>
        <taxon>Pseudomonadota</taxon>
        <taxon>Gammaproteobacteria</taxon>
        <taxon>Lysobacterales</taxon>
        <taxon>Lysobacteraceae</taxon>
        <taxon>Xanthomonas</taxon>
    </lineage>
</organism>
<evidence type="ECO:0000313" key="5">
    <source>
        <dbReference type="Proteomes" id="UP000237872"/>
    </source>
</evidence>
<keyword evidence="6" id="KW-1185">Reference proteome</keyword>
<evidence type="ECO:0000313" key="3">
    <source>
        <dbReference type="EMBL" id="MFO3706990.1"/>
    </source>
</evidence>
<dbReference type="EMBL" id="MDEC01000029">
    <property type="protein sequence ID" value="PPU60479.1"/>
    <property type="molecule type" value="Genomic_DNA"/>
</dbReference>
<comment type="caution">
    <text evidence="4">The sequence shown here is derived from an EMBL/GenBank/DDBJ whole genome shotgun (WGS) entry which is preliminary data.</text>
</comment>
<reference evidence="3 6" key="2">
    <citation type="submission" date="2024-11" db="EMBL/GenBank/DDBJ databases">
        <title>Genome sequencing of Xanthomonas codiaei.</title>
        <authorList>
            <person name="Studholme D.J."/>
        </authorList>
    </citation>
    <scope>NUCLEOTIDE SEQUENCE [LARGE SCALE GENOMIC DNA]</scope>
    <source>
        <strain evidence="3 6">NCPPB 4350</strain>
    </source>
</reference>
<keyword evidence="2" id="KW-1133">Transmembrane helix</keyword>
<evidence type="ECO:0000256" key="2">
    <source>
        <dbReference type="SAM" id="Phobius"/>
    </source>
</evidence>
<dbReference type="Proteomes" id="UP001637990">
    <property type="component" value="Unassembled WGS sequence"/>
</dbReference>
<feature type="transmembrane region" description="Helical" evidence="2">
    <location>
        <begin position="25"/>
        <end position="43"/>
    </location>
</feature>